<accession>A0AAF0CPP3</accession>
<evidence type="ECO:0000256" key="6">
    <source>
        <dbReference type="ARBA" id="ARBA00022679"/>
    </source>
</evidence>
<keyword evidence="7 9" id="KW-0663">Pyridoxal phosphate</keyword>
<dbReference type="EMBL" id="CP119075">
    <property type="protein sequence ID" value="WED65767.1"/>
    <property type="molecule type" value="Genomic_DNA"/>
</dbReference>
<dbReference type="RefSeq" id="WP_330930297.1">
    <property type="nucleotide sequence ID" value="NZ_CP119075.1"/>
</dbReference>
<dbReference type="AlphaFoldDB" id="A0AAF0CPP3"/>
<dbReference type="GO" id="GO:0004400">
    <property type="term" value="F:histidinol-phosphate transaminase activity"/>
    <property type="evidence" value="ECO:0007669"/>
    <property type="project" value="UniProtKB-UniRule"/>
</dbReference>
<evidence type="ECO:0000256" key="4">
    <source>
        <dbReference type="ARBA" id="ARBA00011738"/>
    </source>
</evidence>
<feature type="domain" description="Aminotransferase class I/classII large" evidence="10">
    <location>
        <begin position="37"/>
        <end position="358"/>
    </location>
</feature>
<name>A0AAF0CPP3_9BACT</name>
<dbReference type="InterPro" id="IPR015422">
    <property type="entry name" value="PyrdxlP-dep_Trfase_small"/>
</dbReference>
<dbReference type="InterPro" id="IPR050106">
    <property type="entry name" value="HistidinolP_aminotransfase"/>
</dbReference>
<keyword evidence="5 9" id="KW-0032">Aminotransferase</keyword>
<evidence type="ECO:0000256" key="9">
    <source>
        <dbReference type="HAMAP-Rule" id="MF_01023"/>
    </source>
</evidence>
<keyword evidence="12" id="KW-1185">Reference proteome</keyword>
<dbReference type="GO" id="GO:0030170">
    <property type="term" value="F:pyridoxal phosphate binding"/>
    <property type="evidence" value="ECO:0007669"/>
    <property type="project" value="InterPro"/>
</dbReference>
<evidence type="ECO:0000256" key="7">
    <source>
        <dbReference type="ARBA" id="ARBA00022898"/>
    </source>
</evidence>
<comment type="catalytic activity">
    <reaction evidence="8 9">
        <text>L-histidinol phosphate + 2-oxoglutarate = 3-(imidazol-4-yl)-2-oxopropyl phosphate + L-glutamate</text>
        <dbReference type="Rhea" id="RHEA:23744"/>
        <dbReference type="ChEBI" id="CHEBI:16810"/>
        <dbReference type="ChEBI" id="CHEBI:29985"/>
        <dbReference type="ChEBI" id="CHEBI:57766"/>
        <dbReference type="ChEBI" id="CHEBI:57980"/>
        <dbReference type="EC" id="2.6.1.9"/>
    </reaction>
</comment>
<dbReference type="HAMAP" id="MF_01023">
    <property type="entry name" value="HisC_aminotrans_2"/>
    <property type="match status" value="1"/>
</dbReference>
<dbReference type="PANTHER" id="PTHR43643">
    <property type="entry name" value="HISTIDINOL-PHOSPHATE AMINOTRANSFERASE 2"/>
    <property type="match status" value="1"/>
</dbReference>
<reference evidence="11" key="1">
    <citation type="submission" date="2023-03" db="EMBL/GenBank/DDBJ databases">
        <title>Lomoglobus Profundus gen. nov., sp. nov., a novel member of the phylum Verrucomicrobia, isolated from deep-marine sediment of South China Sea.</title>
        <authorList>
            <person name="Ahmad T."/>
            <person name="Ishaq S.E."/>
            <person name="Wang F."/>
        </authorList>
    </citation>
    <scope>NUCLEOTIDE SEQUENCE</scope>
    <source>
        <strain evidence="11">LMO-M01</strain>
    </source>
</reference>
<dbReference type="Proteomes" id="UP001218638">
    <property type="component" value="Chromosome"/>
</dbReference>
<dbReference type="PANTHER" id="PTHR43643:SF3">
    <property type="entry name" value="HISTIDINOL-PHOSPHATE AMINOTRANSFERASE"/>
    <property type="match status" value="1"/>
</dbReference>
<evidence type="ECO:0000259" key="10">
    <source>
        <dbReference type="Pfam" id="PF00155"/>
    </source>
</evidence>
<dbReference type="InterPro" id="IPR015421">
    <property type="entry name" value="PyrdxlP-dep_Trfase_major"/>
</dbReference>
<dbReference type="InterPro" id="IPR015424">
    <property type="entry name" value="PyrdxlP-dep_Trfase"/>
</dbReference>
<organism evidence="11 12">
    <name type="scientific">Synoicihabitans lomoniglobus</name>
    <dbReference type="NCBI Taxonomy" id="2909285"/>
    <lineage>
        <taxon>Bacteria</taxon>
        <taxon>Pseudomonadati</taxon>
        <taxon>Verrucomicrobiota</taxon>
        <taxon>Opitutia</taxon>
        <taxon>Opitutales</taxon>
        <taxon>Opitutaceae</taxon>
        <taxon>Synoicihabitans</taxon>
    </lineage>
</organism>
<evidence type="ECO:0000256" key="5">
    <source>
        <dbReference type="ARBA" id="ARBA00022576"/>
    </source>
</evidence>
<dbReference type="Gene3D" id="3.40.640.10">
    <property type="entry name" value="Type I PLP-dependent aspartate aminotransferase-like (Major domain)"/>
    <property type="match status" value="1"/>
</dbReference>
<keyword evidence="9" id="KW-0028">Amino-acid biosynthesis</keyword>
<evidence type="ECO:0000256" key="8">
    <source>
        <dbReference type="ARBA" id="ARBA00047481"/>
    </source>
</evidence>
<comment type="subunit">
    <text evidence="4 9">Homodimer.</text>
</comment>
<keyword evidence="9" id="KW-0368">Histidine biosynthesis</keyword>
<dbReference type="GO" id="GO:0000105">
    <property type="term" value="P:L-histidine biosynthetic process"/>
    <property type="evidence" value="ECO:0007669"/>
    <property type="project" value="UniProtKB-UniRule"/>
</dbReference>
<evidence type="ECO:0000256" key="1">
    <source>
        <dbReference type="ARBA" id="ARBA00001933"/>
    </source>
</evidence>
<proteinExistence type="inferred from homology"/>
<evidence type="ECO:0000256" key="3">
    <source>
        <dbReference type="ARBA" id="ARBA00007970"/>
    </source>
</evidence>
<dbReference type="Gene3D" id="3.90.1150.10">
    <property type="entry name" value="Aspartate Aminotransferase, domain 1"/>
    <property type="match status" value="1"/>
</dbReference>
<evidence type="ECO:0000313" key="12">
    <source>
        <dbReference type="Proteomes" id="UP001218638"/>
    </source>
</evidence>
<sequence length="364" mass="39256">MKLTDLVNPSVLTQPVYEPGRPIEDVARELGLDPAGIIKLASNENPLGTSPRALAAMQRALGQSNMYPDGGCIALRERLAQRHKVEAGQIVVGNGSNELIELLGHVFLRPGDEVVMGTPAFIVYKLVTLLFGATPVEVPLTNHVHDLAAMSAAITERTKLVFLPCPNNPTGTNNDGAEVKAWVATMPPHVVVVVDEAYAEYLEESPDWTGEWSAGRKLVILRTFSKIFGMAAQRVGYACAGTELAGLLQRVRQPFNVNAIGQAGALAAVDDEDWVTACQRANRAGFRQVEDGLKRLGVVYVPSVGNFLLANVRDGRAVFDRMQRAGVVVRPVGVYGLPEWVRITIGTAEQNDRMLAALEASLAT</sequence>
<comment type="similarity">
    <text evidence="3 9">Belongs to the class-II pyridoxal-phosphate-dependent aminotransferase family. Histidinol-phosphate aminotransferase subfamily.</text>
</comment>
<dbReference type="NCBIfam" id="TIGR01141">
    <property type="entry name" value="hisC"/>
    <property type="match status" value="1"/>
</dbReference>
<dbReference type="KEGG" id="slom:PXH66_02765"/>
<dbReference type="SUPFAM" id="SSF53383">
    <property type="entry name" value="PLP-dependent transferases"/>
    <property type="match status" value="1"/>
</dbReference>
<dbReference type="InterPro" id="IPR004839">
    <property type="entry name" value="Aminotransferase_I/II_large"/>
</dbReference>
<comment type="cofactor">
    <cofactor evidence="1 9">
        <name>pyridoxal 5'-phosphate</name>
        <dbReference type="ChEBI" id="CHEBI:597326"/>
    </cofactor>
</comment>
<gene>
    <name evidence="9 11" type="primary">hisC</name>
    <name evidence="11" type="ORF">PXH66_02765</name>
</gene>
<feature type="modified residue" description="N6-(pyridoxal phosphate)lysine" evidence="9">
    <location>
        <position position="226"/>
    </location>
</feature>
<evidence type="ECO:0000313" key="11">
    <source>
        <dbReference type="EMBL" id="WED65767.1"/>
    </source>
</evidence>
<comment type="pathway">
    <text evidence="2 9">Amino-acid biosynthesis; L-histidine biosynthesis; L-histidine from 5-phospho-alpha-D-ribose 1-diphosphate: step 7/9.</text>
</comment>
<dbReference type="EC" id="2.6.1.9" evidence="9"/>
<protein>
    <recommendedName>
        <fullName evidence="9">Histidinol-phosphate aminotransferase</fullName>
        <ecNumber evidence="9">2.6.1.9</ecNumber>
    </recommendedName>
    <alternativeName>
        <fullName evidence="9">Imidazole acetol-phosphate transaminase</fullName>
    </alternativeName>
</protein>
<dbReference type="Pfam" id="PF00155">
    <property type="entry name" value="Aminotran_1_2"/>
    <property type="match status" value="1"/>
</dbReference>
<dbReference type="CDD" id="cd00609">
    <property type="entry name" value="AAT_like"/>
    <property type="match status" value="1"/>
</dbReference>
<keyword evidence="6 9" id="KW-0808">Transferase</keyword>
<evidence type="ECO:0000256" key="2">
    <source>
        <dbReference type="ARBA" id="ARBA00005011"/>
    </source>
</evidence>
<dbReference type="InterPro" id="IPR005861">
    <property type="entry name" value="HisP_aminotrans"/>
</dbReference>